<dbReference type="GO" id="GO:0033179">
    <property type="term" value="C:proton-transporting V-type ATPase, V0 domain"/>
    <property type="evidence" value="ECO:0007669"/>
    <property type="project" value="InterPro"/>
</dbReference>
<reference evidence="10 11" key="1">
    <citation type="submission" date="2018-10" db="EMBL/GenBank/DDBJ databases">
        <title>Genomic Encyclopedia of Archaeal and Bacterial Type Strains, Phase II (KMG-II): from individual species to whole genera.</title>
        <authorList>
            <person name="Goeker M."/>
        </authorList>
    </citation>
    <scope>NUCLEOTIDE SEQUENCE [LARGE SCALE GENOMIC DNA]</scope>
    <source>
        <strain evidence="10 11">DSM 25217</strain>
    </source>
</reference>
<feature type="transmembrane region" description="Helical" evidence="9">
    <location>
        <begin position="429"/>
        <end position="450"/>
    </location>
</feature>
<evidence type="ECO:0000256" key="7">
    <source>
        <dbReference type="ARBA" id="ARBA00023136"/>
    </source>
</evidence>
<comment type="subcellular location">
    <subcellularLocation>
        <location evidence="1">Membrane</location>
        <topology evidence="1">Multi-pass membrane protein</topology>
    </subcellularLocation>
</comment>
<protein>
    <submittedName>
        <fullName evidence="10">V/A-type H+-transporting ATPase subunit I</fullName>
    </submittedName>
</protein>
<name>A0A3M0CMX2_9PROT</name>
<evidence type="ECO:0000256" key="5">
    <source>
        <dbReference type="ARBA" id="ARBA00022989"/>
    </source>
</evidence>
<feature type="transmembrane region" description="Helical" evidence="9">
    <location>
        <begin position="509"/>
        <end position="530"/>
    </location>
</feature>
<keyword evidence="5 9" id="KW-1133">Transmembrane helix</keyword>
<dbReference type="InterPro" id="IPR002490">
    <property type="entry name" value="V-ATPase_116kDa_su"/>
</dbReference>
<dbReference type="Proteomes" id="UP000271227">
    <property type="component" value="Unassembled WGS sequence"/>
</dbReference>
<evidence type="ECO:0000313" key="10">
    <source>
        <dbReference type="EMBL" id="RMB04593.1"/>
    </source>
</evidence>
<dbReference type="GO" id="GO:0016471">
    <property type="term" value="C:vacuolar proton-transporting V-type ATPase complex"/>
    <property type="evidence" value="ECO:0007669"/>
    <property type="project" value="TreeGrafter"/>
</dbReference>
<keyword evidence="11" id="KW-1185">Reference proteome</keyword>
<keyword evidence="7 9" id="KW-0472">Membrane</keyword>
<evidence type="ECO:0000256" key="1">
    <source>
        <dbReference type="ARBA" id="ARBA00004141"/>
    </source>
</evidence>
<organism evidence="10 11">
    <name type="scientific">Eilatimonas milleporae</name>
    <dbReference type="NCBI Taxonomy" id="911205"/>
    <lineage>
        <taxon>Bacteria</taxon>
        <taxon>Pseudomonadati</taxon>
        <taxon>Pseudomonadota</taxon>
        <taxon>Alphaproteobacteria</taxon>
        <taxon>Kordiimonadales</taxon>
        <taxon>Kordiimonadaceae</taxon>
        <taxon>Eilatimonas</taxon>
    </lineage>
</organism>
<sequence length="598" mass="65576">MTIVPLKKVTLCGHFPEKKAILEGLQALGCMHLLPLRITPVEIEKVVSPHADAAYKALRFLAAVPDKRRQVMRAPDFDVDRFVAEVAALRQALRDASDRRDFLKHRIAAIEPWGDILFPPRQTLAGYRLWFYILPLRKLAALKTVDYPWQIVGKSHRAAYVVLVSEMEPPDDVLPVPRTHTGALPLSELCRQLEEVEIEIEDLRAQRQALTRYIHLLSANLAEAENHASLASAEQQTYDSDALVTLQGWVPEGSVDDVRAYAEKMQLACLIEDPGAQETPPTLLDQPDDMQAGVDLAMFYQVPGYRGWDPTRLLIPSFSIFFAMILADGGYGLVLLAGLLMFWRRLGRGAKGGAYRLLGLMMAGCSVLYGVLIGSYFGVGPPEGSVLDRLSVLRIDDFDTMMRVSIVCGVLHIGIANAMNAYANRRRPVALAGLGWIGVLAGGMVLWLAAPDSARHTAGLGLIVSGLLLVFFFSSERVVRKPLDYVLRAVDGLMSLTGLMGAFGDVLSYMRLFALGLAGASLAITFNDLAKGVHESLPGVGVLAAFLILAAGHLLNLGLSIVSGVVHGLRLNFIEFYKWGLPEEGKAFRKFARKEPEL</sequence>
<keyword evidence="4 9" id="KW-0812">Transmembrane</keyword>
<gene>
    <name evidence="10" type="ORF">BXY39_2862</name>
</gene>
<keyword evidence="6" id="KW-0406">Ion transport</keyword>
<evidence type="ECO:0000256" key="9">
    <source>
        <dbReference type="SAM" id="Phobius"/>
    </source>
</evidence>
<dbReference type="GO" id="GO:0007035">
    <property type="term" value="P:vacuolar acidification"/>
    <property type="evidence" value="ECO:0007669"/>
    <property type="project" value="TreeGrafter"/>
</dbReference>
<feature type="coiled-coil region" evidence="8">
    <location>
        <begin position="79"/>
        <end position="106"/>
    </location>
</feature>
<feature type="transmembrane region" description="Helical" evidence="9">
    <location>
        <begin position="355"/>
        <end position="380"/>
    </location>
</feature>
<dbReference type="PANTHER" id="PTHR11629:SF63">
    <property type="entry name" value="V-TYPE PROTON ATPASE SUBUNIT A"/>
    <property type="match status" value="1"/>
</dbReference>
<evidence type="ECO:0000256" key="8">
    <source>
        <dbReference type="SAM" id="Coils"/>
    </source>
</evidence>
<dbReference type="RefSeq" id="WP_121939514.1">
    <property type="nucleotide sequence ID" value="NZ_REFR01000013.1"/>
</dbReference>
<accession>A0A3M0CMX2</accession>
<feature type="transmembrane region" description="Helical" evidence="9">
    <location>
        <begin position="400"/>
        <end position="422"/>
    </location>
</feature>
<feature type="transmembrane region" description="Helical" evidence="9">
    <location>
        <begin position="456"/>
        <end position="473"/>
    </location>
</feature>
<dbReference type="AlphaFoldDB" id="A0A3M0CMX2"/>
<evidence type="ECO:0000256" key="2">
    <source>
        <dbReference type="ARBA" id="ARBA00009904"/>
    </source>
</evidence>
<dbReference type="GO" id="GO:0051117">
    <property type="term" value="F:ATPase binding"/>
    <property type="evidence" value="ECO:0007669"/>
    <property type="project" value="TreeGrafter"/>
</dbReference>
<dbReference type="GO" id="GO:0046961">
    <property type="term" value="F:proton-transporting ATPase activity, rotational mechanism"/>
    <property type="evidence" value="ECO:0007669"/>
    <property type="project" value="InterPro"/>
</dbReference>
<evidence type="ECO:0000256" key="6">
    <source>
        <dbReference type="ARBA" id="ARBA00023065"/>
    </source>
</evidence>
<dbReference type="InParanoid" id="A0A3M0CMX2"/>
<comment type="similarity">
    <text evidence="2">Belongs to the V-ATPase 116 kDa subunit family.</text>
</comment>
<feature type="transmembrane region" description="Helical" evidence="9">
    <location>
        <begin position="542"/>
        <end position="566"/>
    </location>
</feature>
<feature type="transmembrane region" description="Helical" evidence="9">
    <location>
        <begin position="320"/>
        <end position="343"/>
    </location>
</feature>
<keyword evidence="3" id="KW-0813">Transport</keyword>
<keyword evidence="8" id="KW-0175">Coiled coil</keyword>
<evidence type="ECO:0000313" key="11">
    <source>
        <dbReference type="Proteomes" id="UP000271227"/>
    </source>
</evidence>
<dbReference type="PANTHER" id="PTHR11629">
    <property type="entry name" value="VACUOLAR PROTON ATPASES"/>
    <property type="match status" value="1"/>
</dbReference>
<dbReference type="EMBL" id="REFR01000013">
    <property type="protein sequence ID" value="RMB04593.1"/>
    <property type="molecule type" value="Genomic_DNA"/>
</dbReference>
<evidence type="ECO:0000256" key="4">
    <source>
        <dbReference type="ARBA" id="ARBA00022692"/>
    </source>
</evidence>
<dbReference type="OrthoDB" id="9803814at2"/>
<evidence type="ECO:0000256" key="3">
    <source>
        <dbReference type="ARBA" id="ARBA00022448"/>
    </source>
</evidence>
<feature type="coiled-coil region" evidence="8">
    <location>
        <begin position="186"/>
        <end position="213"/>
    </location>
</feature>
<comment type="caution">
    <text evidence="10">The sequence shown here is derived from an EMBL/GenBank/DDBJ whole genome shotgun (WGS) entry which is preliminary data.</text>
</comment>
<proteinExistence type="inferred from homology"/>